<feature type="region of interest" description="Disordered" evidence="1">
    <location>
        <begin position="1"/>
        <end position="23"/>
    </location>
</feature>
<dbReference type="EMBL" id="CP014797">
    <property type="protein sequence ID" value="APX25750.1"/>
    <property type="molecule type" value="Genomic_DNA"/>
</dbReference>
<protein>
    <submittedName>
        <fullName evidence="2">Uncharacterized protein</fullName>
    </submittedName>
</protein>
<gene>
    <name evidence="2" type="ORF">Ga0080559_TMP267</name>
</gene>
<dbReference type="KEGG" id="tpro:Ga0080559_TMP267"/>
<evidence type="ECO:0000256" key="1">
    <source>
        <dbReference type="SAM" id="MobiDB-lite"/>
    </source>
</evidence>
<keyword evidence="3" id="KW-1185">Reference proteome</keyword>
<geneLocation type="plasmid" evidence="3">
    <name>ptpro1</name>
</geneLocation>
<name>A0A1U7DCF8_9RHOB</name>
<sequence>MGQAFDLHVLPRNGEGGRATGRGAAAGDCLRISAHAGPATGSP</sequence>
<keyword evidence="2" id="KW-0614">Plasmid</keyword>
<evidence type="ECO:0000313" key="3">
    <source>
        <dbReference type="Proteomes" id="UP000186559"/>
    </source>
</evidence>
<dbReference type="Proteomes" id="UP000186559">
    <property type="component" value="Plasmid pTPRO1"/>
</dbReference>
<proteinExistence type="predicted"/>
<evidence type="ECO:0000313" key="2">
    <source>
        <dbReference type="EMBL" id="APX25750.1"/>
    </source>
</evidence>
<reference evidence="2 3" key="1">
    <citation type="submission" date="2016-03" db="EMBL/GenBank/DDBJ databases">
        <title>Deep-sea bacteria in the southern Pacific.</title>
        <authorList>
            <person name="Tang K."/>
        </authorList>
    </citation>
    <scope>NUCLEOTIDE SEQUENCE [LARGE SCALE GENOMIC DNA]</scope>
    <source>
        <strain evidence="2 3">JLT2016</strain>
        <plasmid evidence="3">Plasmid ptpro1</plasmid>
    </source>
</reference>
<dbReference type="AlphaFoldDB" id="A0A1U7DCF8"/>
<organism evidence="2 3">
    <name type="scientific">Salipiger profundus</name>
    <dbReference type="NCBI Taxonomy" id="1229727"/>
    <lineage>
        <taxon>Bacteria</taxon>
        <taxon>Pseudomonadati</taxon>
        <taxon>Pseudomonadota</taxon>
        <taxon>Alphaproteobacteria</taxon>
        <taxon>Rhodobacterales</taxon>
        <taxon>Roseobacteraceae</taxon>
        <taxon>Salipiger</taxon>
    </lineage>
</organism>
<accession>A0A1U7DCF8</accession>